<evidence type="ECO:0000256" key="1">
    <source>
        <dbReference type="SAM" id="MobiDB-lite"/>
    </source>
</evidence>
<reference evidence="2 3" key="1">
    <citation type="submission" date="2024-07" db="EMBL/GenBank/DDBJ databases">
        <title>Draft sequence of the Neodothiora populina.</title>
        <authorList>
            <person name="Drown D.D."/>
            <person name="Schuette U.S."/>
            <person name="Buechlein A.B."/>
            <person name="Rusch D.R."/>
            <person name="Winton L.W."/>
            <person name="Adams G.A."/>
        </authorList>
    </citation>
    <scope>NUCLEOTIDE SEQUENCE [LARGE SCALE GENOMIC DNA]</scope>
    <source>
        <strain evidence="2 3">CPC 39397</strain>
    </source>
</reference>
<dbReference type="EMBL" id="JBFMKM010000018">
    <property type="protein sequence ID" value="KAL1296661.1"/>
    <property type="molecule type" value="Genomic_DNA"/>
</dbReference>
<comment type="caution">
    <text evidence="2">The sequence shown here is derived from an EMBL/GenBank/DDBJ whole genome shotgun (WGS) entry which is preliminary data.</text>
</comment>
<organism evidence="2 3">
    <name type="scientific">Neodothiora populina</name>
    <dbReference type="NCBI Taxonomy" id="2781224"/>
    <lineage>
        <taxon>Eukaryota</taxon>
        <taxon>Fungi</taxon>
        <taxon>Dikarya</taxon>
        <taxon>Ascomycota</taxon>
        <taxon>Pezizomycotina</taxon>
        <taxon>Dothideomycetes</taxon>
        <taxon>Dothideomycetidae</taxon>
        <taxon>Dothideales</taxon>
        <taxon>Dothioraceae</taxon>
        <taxon>Neodothiora</taxon>
    </lineage>
</organism>
<sequence>MPKKHRQAYLNTKPNYVHSLKGGKQGAVVDAASSPTPPNLTVNERLSQLRLAQASPASLERKRELAEASNQRSLPPSVGQGIFGQAPTAAPRPRPGVRSRIRLRTPGPAPPPSWQSGSAASRSHHGSVYRLARPAGRTFGRKPDVDRPRSQLALRFIKLVGNTPVRDGSLLHCALRSAAENWEAIVEDCLSELEYLPLHSRSILLSYLSTYGPLNGVDVRILTALFPGLSDATCLDLTGFVGWNFTLKELRRWLTVPVEDIPASTSGDSASSGDEVVESWEEETTDDIVAPAIPPALTSRIRFLTKLSLAYPPSTISWGDLLSLSKDLGTLTHLSLAHWPVPTRTPNMKTASYITGTGTEEAASSTTLYSELDRNFEESAIILRQLSENTYCLRWLDLEGCSQWLAALTWQAPPPETDDFPIRSEWESSTRQSKPRGPDWRGAWRNIAYLNTSQTWVPQERQFINSAACKGRLAAKYHILTSTSLQIILDLVNSSSATDTAHVQKQCEVCLAPRNGSGDAQCAVCTAYYDQETARLARWLEREVTAWDVGRGIISARAGGKGLPVFDHGWQKKETYSVYAASAPDR</sequence>
<accession>A0ABR3P1X0</accession>
<dbReference type="Proteomes" id="UP001562354">
    <property type="component" value="Unassembled WGS sequence"/>
</dbReference>
<feature type="region of interest" description="Disordered" evidence="1">
    <location>
        <begin position="419"/>
        <end position="439"/>
    </location>
</feature>
<dbReference type="GeneID" id="95973845"/>
<evidence type="ECO:0000313" key="3">
    <source>
        <dbReference type="Proteomes" id="UP001562354"/>
    </source>
</evidence>
<name>A0ABR3P1X0_9PEZI</name>
<proteinExistence type="predicted"/>
<keyword evidence="3" id="KW-1185">Reference proteome</keyword>
<dbReference type="RefSeq" id="XP_069196343.1">
    <property type="nucleotide sequence ID" value="XM_069340629.1"/>
</dbReference>
<feature type="region of interest" description="Disordered" evidence="1">
    <location>
        <begin position="64"/>
        <end position="146"/>
    </location>
</feature>
<protein>
    <submittedName>
        <fullName evidence="2">Uncharacterized protein</fullName>
    </submittedName>
</protein>
<evidence type="ECO:0000313" key="2">
    <source>
        <dbReference type="EMBL" id="KAL1296661.1"/>
    </source>
</evidence>
<gene>
    <name evidence="2" type="ORF">AAFC00_000142</name>
</gene>